<dbReference type="InterPro" id="IPR029044">
    <property type="entry name" value="Nucleotide-diphossugar_trans"/>
</dbReference>
<dbReference type="SUPFAM" id="SSF53448">
    <property type="entry name" value="Nucleotide-diphospho-sugar transferases"/>
    <property type="match status" value="1"/>
</dbReference>
<dbReference type="AlphaFoldDB" id="A0A2V1E974"/>
<dbReference type="Gene3D" id="3.90.550.10">
    <property type="entry name" value="Spore Coat Polysaccharide Biosynthesis Protein SpsA, Chain A"/>
    <property type="match status" value="1"/>
</dbReference>
<reference evidence="1 2" key="1">
    <citation type="journal article" date="2018" name="Sci. Rep.">
        <title>Comparative genomics provides insights into the lifestyle and reveals functional heterogeneity of dark septate endophytic fungi.</title>
        <authorList>
            <person name="Knapp D.G."/>
            <person name="Nemeth J.B."/>
            <person name="Barry K."/>
            <person name="Hainaut M."/>
            <person name="Henrissat B."/>
            <person name="Johnson J."/>
            <person name="Kuo A."/>
            <person name="Lim J.H.P."/>
            <person name="Lipzen A."/>
            <person name="Nolan M."/>
            <person name="Ohm R.A."/>
            <person name="Tamas L."/>
            <person name="Grigoriev I.V."/>
            <person name="Spatafora J.W."/>
            <person name="Nagy L.G."/>
            <person name="Kovacs G.M."/>
        </authorList>
    </citation>
    <scope>NUCLEOTIDE SEQUENCE [LARGE SCALE GENOMIC DNA]</scope>
    <source>
        <strain evidence="1 2">DSE2036</strain>
    </source>
</reference>
<dbReference type="Pfam" id="PF01501">
    <property type="entry name" value="Glyco_transf_8"/>
    <property type="match status" value="1"/>
</dbReference>
<proteinExistence type="predicted"/>
<gene>
    <name evidence="1" type="ORF">DM02DRAFT_609051</name>
</gene>
<protein>
    <submittedName>
        <fullName evidence="1">Glycosyltransferase family 8 protein</fullName>
    </submittedName>
</protein>
<dbReference type="GO" id="GO:0016757">
    <property type="term" value="F:glycosyltransferase activity"/>
    <property type="evidence" value="ECO:0007669"/>
    <property type="project" value="InterPro"/>
</dbReference>
<evidence type="ECO:0000313" key="2">
    <source>
        <dbReference type="Proteomes" id="UP000244855"/>
    </source>
</evidence>
<sequence length="369" mass="42331">MRVTFDRRVITAAIVAALLVIVITGSFHEPTYNAIKNKTGFGGPTTIATQHNPAPSLNPTGASGFDKDGKEKLAYVVLLSGTVDSAQGDDLENDNYFVATRILIWQLLHVPESRTKLDVVVLVTPTVSQSRRDRLEKDGAKIMLVDLVKTAPWIKPGEHQWDDLMTKFRAWQLTQYNRVLMLDGDSMVRKNLDKIFDEPLAQIQKSLTDPKFQPVEGQPHWPDKYLFAGGSEVWDSNHQYPPFHGGGLKRKGVMNAGFILLHPDEKMFEYLVSFIDIKDSFDPTYNEQSLLNKAFEWEGPMPWKEVGYTWNIRCPTEHDFEQGLPSMHEKWWKQPYIYENQKVKDWLLAQRWEMKGWYAGREANETLSS</sequence>
<dbReference type="STRING" id="97972.A0A2V1E974"/>
<organism evidence="1 2">
    <name type="scientific">Periconia macrospinosa</name>
    <dbReference type="NCBI Taxonomy" id="97972"/>
    <lineage>
        <taxon>Eukaryota</taxon>
        <taxon>Fungi</taxon>
        <taxon>Dikarya</taxon>
        <taxon>Ascomycota</taxon>
        <taxon>Pezizomycotina</taxon>
        <taxon>Dothideomycetes</taxon>
        <taxon>Pleosporomycetidae</taxon>
        <taxon>Pleosporales</taxon>
        <taxon>Massarineae</taxon>
        <taxon>Periconiaceae</taxon>
        <taxon>Periconia</taxon>
    </lineage>
</organism>
<keyword evidence="1" id="KW-0808">Transferase</keyword>
<dbReference type="OrthoDB" id="2014201at2759"/>
<dbReference type="Proteomes" id="UP000244855">
    <property type="component" value="Unassembled WGS sequence"/>
</dbReference>
<name>A0A2V1E974_9PLEO</name>
<dbReference type="EMBL" id="KZ805305">
    <property type="protein sequence ID" value="PVI07073.1"/>
    <property type="molecule type" value="Genomic_DNA"/>
</dbReference>
<dbReference type="PANTHER" id="PTHR11183">
    <property type="entry name" value="GLYCOGENIN SUBFAMILY MEMBER"/>
    <property type="match status" value="1"/>
</dbReference>
<accession>A0A2V1E974</accession>
<keyword evidence="2" id="KW-1185">Reference proteome</keyword>
<evidence type="ECO:0000313" key="1">
    <source>
        <dbReference type="EMBL" id="PVI07073.1"/>
    </source>
</evidence>
<dbReference type="InterPro" id="IPR002495">
    <property type="entry name" value="Glyco_trans_8"/>
</dbReference>
<dbReference type="InterPro" id="IPR050587">
    <property type="entry name" value="GNT1/Glycosyltrans_8"/>
</dbReference>